<reference evidence="1" key="1">
    <citation type="submission" date="2019-03" db="EMBL/GenBank/DDBJ databases">
        <authorList>
            <person name="Mank J."/>
            <person name="Almeida P."/>
        </authorList>
    </citation>
    <scope>NUCLEOTIDE SEQUENCE</scope>
    <source>
        <strain evidence="1">78183</strain>
    </source>
</reference>
<evidence type="ECO:0000313" key="1">
    <source>
        <dbReference type="EMBL" id="VFU63100.1"/>
    </source>
</evidence>
<accession>A0A6N2NJS4</accession>
<sequence>MPANLDNIDLNSEVVSGAREDGVNGFSNVSKVKSKSGSEPGAVVDEVKDFKGDNVLVC</sequence>
<dbReference type="AlphaFoldDB" id="A0A6N2NJS4"/>
<protein>
    <submittedName>
        <fullName evidence="1">Uncharacterized protein</fullName>
    </submittedName>
</protein>
<name>A0A6N2NJS4_SALVM</name>
<dbReference type="EMBL" id="CAADRP010002185">
    <property type="protein sequence ID" value="VFU63100.1"/>
    <property type="molecule type" value="Genomic_DNA"/>
</dbReference>
<organism evidence="1">
    <name type="scientific">Salix viminalis</name>
    <name type="common">Common osier</name>
    <name type="synonym">Basket willow</name>
    <dbReference type="NCBI Taxonomy" id="40686"/>
    <lineage>
        <taxon>Eukaryota</taxon>
        <taxon>Viridiplantae</taxon>
        <taxon>Streptophyta</taxon>
        <taxon>Embryophyta</taxon>
        <taxon>Tracheophyta</taxon>
        <taxon>Spermatophyta</taxon>
        <taxon>Magnoliopsida</taxon>
        <taxon>eudicotyledons</taxon>
        <taxon>Gunneridae</taxon>
        <taxon>Pentapetalae</taxon>
        <taxon>rosids</taxon>
        <taxon>fabids</taxon>
        <taxon>Malpighiales</taxon>
        <taxon>Salicaceae</taxon>
        <taxon>Saliceae</taxon>
        <taxon>Salix</taxon>
    </lineage>
</organism>
<gene>
    <name evidence="1" type="ORF">SVIM_LOCUS479807</name>
</gene>
<proteinExistence type="predicted"/>